<organism evidence="3 4">
    <name type="scientific">Luteimonas aestuarii</name>
    <dbReference type="NCBI Taxonomy" id="453837"/>
    <lineage>
        <taxon>Bacteria</taxon>
        <taxon>Pseudomonadati</taxon>
        <taxon>Pseudomonadota</taxon>
        <taxon>Gammaproteobacteria</taxon>
        <taxon>Lysobacterales</taxon>
        <taxon>Lysobacteraceae</taxon>
        <taxon>Luteimonas</taxon>
    </lineage>
</organism>
<dbReference type="AlphaFoldDB" id="A0A4V3AL98"/>
<feature type="region of interest" description="Disordered" evidence="1">
    <location>
        <begin position="426"/>
        <end position="464"/>
    </location>
</feature>
<evidence type="ECO:0000313" key="3">
    <source>
        <dbReference type="EMBL" id="TDK20321.1"/>
    </source>
</evidence>
<keyword evidence="4" id="KW-1185">Reference proteome</keyword>
<dbReference type="OrthoDB" id="5952792at2"/>
<comment type="caution">
    <text evidence="3">The sequence shown here is derived from an EMBL/GenBank/DDBJ whole genome shotgun (WGS) entry which is preliminary data.</text>
</comment>
<proteinExistence type="predicted"/>
<accession>A0A4V3AL98</accession>
<dbReference type="PANTHER" id="PTHR33840">
    <property type="match status" value="1"/>
</dbReference>
<feature type="compositionally biased region" description="Polar residues" evidence="1">
    <location>
        <begin position="432"/>
        <end position="441"/>
    </location>
</feature>
<dbReference type="EMBL" id="SMTF01000020">
    <property type="protein sequence ID" value="TDK20321.1"/>
    <property type="molecule type" value="Genomic_DNA"/>
</dbReference>
<gene>
    <name evidence="3" type="ORF">E2F46_16085</name>
</gene>
<dbReference type="InterPro" id="IPR018712">
    <property type="entry name" value="Tle1-like_cat"/>
</dbReference>
<dbReference type="Pfam" id="PF09994">
    <property type="entry name" value="T6SS_Tle1-like_cat"/>
    <property type="match status" value="1"/>
</dbReference>
<feature type="domain" description="T6SS Phospholipase effector Tle1-like catalytic" evidence="2">
    <location>
        <begin position="50"/>
        <end position="172"/>
    </location>
</feature>
<evidence type="ECO:0000256" key="1">
    <source>
        <dbReference type="SAM" id="MobiDB-lite"/>
    </source>
</evidence>
<sequence length="464" mass="51383">MGELFRKGESRPFTRNDLGLYEQARSTQHLHEVPVLQRSDNRHEYLFFGLFDGTGQDADNPKQLLTNVGLLREQLNILRDDPDNRIGYDYVAGIGTQSNPLARYKDALIPHSWAGRIENAYLELATQTKIWREQDPDAQIRVAHVGYSRGAVLSVGLARLVDQYGIANPDDLRFGRDAHGNITVQGPHPPLVEPGQAAQAMGLYDPVATHLPDDFDARRPGSVISAVAMAAAHEQRVAFPHQAILQPGLSSDRRFANLLMPGGHSNVGGGNRDPGAETMAFNSMADYLNGLRDTPLFTHRPLPDDPDQYTVHQARGPTAVPGLDRSGLREVRQDLANCKIVDPCRDGEPVNRALAEQFEYRRLQPTAPLPALAPAQRQGAAQQAEQPQRMTSFADPHVDRAYSALLAGDSDQLDRIAIEFAQSPAGRHMAQQGDQWLARQQATEHRQMQERQATQRQADPVLSR</sequence>
<reference evidence="3 4" key="1">
    <citation type="submission" date="2019-03" db="EMBL/GenBank/DDBJ databases">
        <title>Luteimonas zhaokaii sp.nov., isolated from the rectal contents of Plateau pika in Yushu, Qinghai Province, China.</title>
        <authorList>
            <person name="Zhang G."/>
        </authorList>
    </citation>
    <scope>NUCLEOTIDE SEQUENCE [LARGE SCALE GENOMIC DNA]</scope>
    <source>
        <strain evidence="3 4">B9</strain>
    </source>
</reference>
<name>A0A4V3AL98_9GAMM</name>
<dbReference type="RefSeq" id="WP_133323605.1">
    <property type="nucleotide sequence ID" value="NZ_SMTF01000020.1"/>
</dbReference>
<dbReference type="PANTHER" id="PTHR33840:SF1">
    <property type="entry name" value="TLE1 PHOSPHOLIPASE DOMAIN-CONTAINING PROTEIN"/>
    <property type="match status" value="1"/>
</dbReference>
<dbReference type="Proteomes" id="UP000294796">
    <property type="component" value="Unassembled WGS sequence"/>
</dbReference>
<protein>
    <submittedName>
        <fullName evidence="3">DUF2235 domain-containing protein</fullName>
    </submittedName>
</protein>
<evidence type="ECO:0000313" key="4">
    <source>
        <dbReference type="Proteomes" id="UP000294796"/>
    </source>
</evidence>
<evidence type="ECO:0000259" key="2">
    <source>
        <dbReference type="Pfam" id="PF09994"/>
    </source>
</evidence>